<dbReference type="RefSeq" id="WP_107829295.1">
    <property type="nucleotide sequence ID" value="NZ_CP160205.1"/>
</dbReference>
<name>A0A2T5J8T0_9SPHI</name>
<dbReference type="NCBIfam" id="TIGR02254">
    <property type="entry name" value="YjjG_YfnB"/>
    <property type="match status" value="1"/>
</dbReference>
<dbReference type="Gene3D" id="3.40.50.1000">
    <property type="entry name" value="HAD superfamily/HAD-like"/>
    <property type="match status" value="1"/>
</dbReference>
<comment type="caution">
    <text evidence="1">The sequence shown here is derived from an EMBL/GenBank/DDBJ whole genome shotgun (WGS) entry which is preliminary data.</text>
</comment>
<keyword evidence="2" id="KW-1185">Reference proteome</keyword>
<dbReference type="Pfam" id="PF00702">
    <property type="entry name" value="Hydrolase"/>
    <property type="match status" value="1"/>
</dbReference>
<evidence type="ECO:0000313" key="2">
    <source>
        <dbReference type="Proteomes" id="UP000244168"/>
    </source>
</evidence>
<dbReference type="InterPro" id="IPR023214">
    <property type="entry name" value="HAD_sf"/>
</dbReference>
<dbReference type="Proteomes" id="UP000244168">
    <property type="component" value="Unassembled WGS sequence"/>
</dbReference>
<sequence>MNPSEIKHPKFEIKKHIFFDLDHTIWDFDRNAEETLQELYITHNLDDLGLQSADVFIATYTRNNHQLWADYHMGRITKQALRETRFRKTFLDLGVEPDLIPLVFEDEYVRICPTKTNLFPHAHEVLQYLSKRYQLHIISNGFKEATGIKVANTGLTPYFQNIIISELVGINKPDKAIFEHALNLAGATISESIMIGDSLEADVYGAMGYGMDAIYFNPAELEKPADVPVQITSLRDLMEML</sequence>
<dbReference type="InterPro" id="IPR052550">
    <property type="entry name" value="Pyrimidine_5'-ntase_YjjG"/>
</dbReference>
<dbReference type="SFLD" id="SFLDG01129">
    <property type="entry name" value="C1.5:_HAD__Beta-PGM__Phosphata"/>
    <property type="match status" value="1"/>
</dbReference>
<reference evidence="1 2" key="1">
    <citation type="submission" date="2018-04" db="EMBL/GenBank/DDBJ databases">
        <title>Genomic Encyclopedia of Archaeal and Bacterial Type Strains, Phase II (KMG-II): from individual species to whole genera.</title>
        <authorList>
            <person name="Goeker M."/>
        </authorList>
    </citation>
    <scope>NUCLEOTIDE SEQUENCE [LARGE SCALE GENOMIC DNA]</scope>
    <source>
        <strain evidence="1 2">DSM 26809</strain>
    </source>
</reference>
<dbReference type="Gene3D" id="1.10.150.240">
    <property type="entry name" value="Putative phosphatase, domain 2"/>
    <property type="match status" value="1"/>
</dbReference>
<dbReference type="PANTHER" id="PTHR47478">
    <property type="match status" value="1"/>
</dbReference>
<dbReference type="InterPro" id="IPR023198">
    <property type="entry name" value="PGP-like_dom2"/>
</dbReference>
<dbReference type="GO" id="GO:0008253">
    <property type="term" value="F:5'-nucleotidase activity"/>
    <property type="evidence" value="ECO:0007669"/>
    <property type="project" value="InterPro"/>
</dbReference>
<accession>A0A2T5J8T0</accession>
<dbReference type="SUPFAM" id="SSF56784">
    <property type="entry name" value="HAD-like"/>
    <property type="match status" value="1"/>
</dbReference>
<organism evidence="1 2">
    <name type="scientific">Mucilaginibacter yixingensis</name>
    <dbReference type="NCBI Taxonomy" id="1295612"/>
    <lineage>
        <taxon>Bacteria</taxon>
        <taxon>Pseudomonadati</taxon>
        <taxon>Bacteroidota</taxon>
        <taxon>Sphingobacteriia</taxon>
        <taxon>Sphingobacteriales</taxon>
        <taxon>Sphingobacteriaceae</taxon>
        <taxon>Mucilaginibacter</taxon>
    </lineage>
</organism>
<dbReference type="AlphaFoldDB" id="A0A2T5J8T0"/>
<gene>
    <name evidence="1" type="ORF">C8P68_105314</name>
</gene>
<dbReference type="NCBIfam" id="TIGR01549">
    <property type="entry name" value="HAD-SF-IA-v1"/>
    <property type="match status" value="1"/>
</dbReference>
<dbReference type="PANTHER" id="PTHR47478:SF1">
    <property type="entry name" value="PYRIMIDINE 5'-NUCLEOTIDASE YJJG"/>
    <property type="match status" value="1"/>
</dbReference>
<dbReference type="InterPro" id="IPR011951">
    <property type="entry name" value="HAD-SF_hydro_IA_YjjG/PynA"/>
</dbReference>
<keyword evidence="1" id="KW-0378">Hydrolase</keyword>
<protein>
    <submittedName>
        <fullName evidence="1">Putative hydrolase of the HAD superfamily</fullName>
    </submittedName>
</protein>
<dbReference type="InterPro" id="IPR036412">
    <property type="entry name" value="HAD-like_sf"/>
</dbReference>
<evidence type="ECO:0000313" key="1">
    <source>
        <dbReference type="EMBL" id="PTQ95804.1"/>
    </source>
</evidence>
<proteinExistence type="predicted"/>
<dbReference type="InterPro" id="IPR006439">
    <property type="entry name" value="HAD-SF_hydro_IA"/>
</dbReference>
<dbReference type="SFLD" id="SFLDS00003">
    <property type="entry name" value="Haloacid_Dehalogenase"/>
    <property type="match status" value="1"/>
</dbReference>
<dbReference type="EMBL" id="QAOQ01000005">
    <property type="protein sequence ID" value="PTQ95804.1"/>
    <property type="molecule type" value="Genomic_DNA"/>
</dbReference>
<dbReference type="OrthoDB" id="9802350at2"/>